<sequence>MTDILREAFFLPGDHAPGRFALLRRPAGEVRGAFLYIHPFAEEMNRSRRMMATAAEAFAHAGWAVLQIDLTGCGDSGGSSADAGWRRWLDDVSAGYAWLREHLDLTPHLWGLRAGCLLAESWLRQTDSAASALYWQPVLSGRQHLSQFLMLKAAGAMAGEGSAKTIMGPLRERLAGGEAVDIAGYTVSAELARGLEEASLENAARPHGQTVVVEAVSGERNLTPASADARARWLEAGAAVIWEVVGGSPFWLTQEITLAPAMTSRTLALIGAWDQ</sequence>
<dbReference type="SUPFAM" id="SSF53474">
    <property type="entry name" value="alpha/beta-Hydrolases"/>
    <property type="match status" value="1"/>
</dbReference>
<gene>
    <name evidence="1" type="ORF">I8J34_05255</name>
</gene>
<name>A0A944H6W4_DENI1</name>
<accession>A0A944H6W4</accession>
<evidence type="ECO:0000313" key="1">
    <source>
        <dbReference type="EMBL" id="MBT0960579.1"/>
    </source>
</evidence>
<reference evidence="2" key="1">
    <citation type="journal article" date="2022" name="ISME J.">
        <title>Genetic and phylogenetic analysis of dissimilatory iodate-reducing bacteria identifies potential niches across the world's oceans.</title>
        <authorList>
            <person name="Reyes-Umana V."/>
            <person name="Henning Z."/>
            <person name="Lee K."/>
            <person name="Barnum T.P."/>
            <person name="Coates J.D."/>
        </authorList>
    </citation>
    <scope>NUCLEOTIDE SEQUENCE [LARGE SCALE GENOMIC DNA]</scope>
    <source>
        <strain evidence="2">IR12</strain>
    </source>
</reference>
<keyword evidence="2" id="KW-1185">Reference proteome</keyword>
<dbReference type="Proteomes" id="UP000694660">
    <property type="component" value="Unassembled WGS sequence"/>
</dbReference>
<dbReference type="GO" id="GO:0016787">
    <property type="term" value="F:hydrolase activity"/>
    <property type="evidence" value="ECO:0007669"/>
    <property type="project" value="UniProtKB-KW"/>
</dbReference>
<protein>
    <submittedName>
        <fullName evidence="1">Hydrolase 2, exosortase A system-associated</fullName>
    </submittedName>
</protein>
<dbReference type="AlphaFoldDB" id="A0A944H6W4"/>
<dbReference type="InterPro" id="IPR029058">
    <property type="entry name" value="AB_hydrolase_fold"/>
</dbReference>
<evidence type="ECO:0000313" key="2">
    <source>
        <dbReference type="Proteomes" id="UP000694660"/>
    </source>
</evidence>
<dbReference type="InterPro" id="IPR017532">
    <property type="entry name" value="Hydrolase-2_PEP"/>
</dbReference>
<keyword evidence="1" id="KW-0378">Hydrolase</keyword>
<comment type="caution">
    <text evidence="1">The sequence shown here is derived from an EMBL/GenBank/DDBJ whole genome shotgun (WGS) entry which is preliminary data.</text>
</comment>
<organism evidence="1 2">
    <name type="scientific">Denitromonas iodatirespirans</name>
    <dbReference type="NCBI Taxonomy" id="2795389"/>
    <lineage>
        <taxon>Bacteria</taxon>
        <taxon>Pseudomonadati</taxon>
        <taxon>Pseudomonadota</taxon>
        <taxon>Betaproteobacteria</taxon>
        <taxon>Rhodocyclales</taxon>
        <taxon>Zoogloeaceae</taxon>
        <taxon>Denitromonas</taxon>
    </lineage>
</organism>
<dbReference type="RefSeq" id="WP_214360334.1">
    <property type="nucleotide sequence ID" value="NZ_JAEKFT010000004.1"/>
</dbReference>
<proteinExistence type="predicted"/>
<dbReference type="EMBL" id="JAEKFT010000004">
    <property type="protein sequence ID" value="MBT0960579.1"/>
    <property type="molecule type" value="Genomic_DNA"/>
</dbReference>
<dbReference type="Gene3D" id="3.40.50.1820">
    <property type="entry name" value="alpha/beta hydrolase"/>
    <property type="match status" value="1"/>
</dbReference>
<dbReference type="NCBIfam" id="TIGR03101">
    <property type="entry name" value="hydr2_PEP"/>
    <property type="match status" value="1"/>
</dbReference>